<name>A0A0K2VHU6_LEPSM</name>
<dbReference type="AlphaFoldDB" id="A0A0K2VHU6"/>
<organism evidence="1">
    <name type="scientific">Lepeophtheirus salmonis</name>
    <name type="common">Salmon louse</name>
    <name type="synonym">Caligus salmonis</name>
    <dbReference type="NCBI Taxonomy" id="72036"/>
    <lineage>
        <taxon>Eukaryota</taxon>
        <taxon>Metazoa</taxon>
        <taxon>Ecdysozoa</taxon>
        <taxon>Arthropoda</taxon>
        <taxon>Crustacea</taxon>
        <taxon>Multicrustacea</taxon>
        <taxon>Hexanauplia</taxon>
        <taxon>Copepoda</taxon>
        <taxon>Siphonostomatoida</taxon>
        <taxon>Caligidae</taxon>
        <taxon>Lepeophtheirus</taxon>
    </lineage>
</organism>
<evidence type="ECO:0000313" key="1">
    <source>
        <dbReference type="EMBL" id="CDW50053.1"/>
    </source>
</evidence>
<sequence>FFDRFNILCTYIPRRKIKGVNGYYKTTTIIREIIPYAAQKSKDLWNTLAHLVNKNHAIS</sequence>
<feature type="non-terminal residue" evidence="1">
    <location>
        <position position="1"/>
    </location>
</feature>
<dbReference type="EMBL" id="HACA01032692">
    <property type="protein sequence ID" value="CDW50053.1"/>
    <property type="molecule type" value="Transcribed_RNA"/>
</dbReference>
<accession>A0A0K2VHU6</accession>
<protein>
    <submittedName>
        <fullName evidence="1">Uncharacterized protein</fullName>
    </submittedName>
</protein>
<proteinExistence type="predicted"/>
<reference evidence="1" key="1">
    <citation type="submission" date="2014-05" db="EMBL/GenBank/DDBJ databases">
        <authorList>
            <person name="Chronopoulou M."/>
        </authorList>
    </citation>
    <scope>NUCLEOTIDE SEQUENCE</scope>
    <source>
        <tissue evidence="1">Whole organism</tissue>
    </source>
</reference>